<evidence type="ECO:0000313" key="4">
    <source>
        <dbReference type="Proteomes" id="UP000294309"/>
    </source>
</evidence>
<feature type="compositionally biased region" description="Polar residues" evidence="2">
    <location>
        <begin position="239"/>
        <end position="250"/>
    </location>
</feature>
<proteinExistence type="predicted"/>
<reference evidence="3 4" key="1">
    <citation type="submission" date="2019-03" db="EMBL/GenBank/DDBJ databases">
        <title>Complete genome sequence of Spiroplasma gladiatoris TG-1 (DSM 22552).</title>
        <authorList>
            <person name="Lin Y.-C."/>
            <person name="Chou L."/>
            <person name="Kuo C.-H."/>
        </authorList>
    </citation>
    <scope>NUCLEOTIDE SEQUENCE [LARGE SCALE GENOMIC DNA]</scope>
    <source>
        <strain evidence="3 4">TG-1</strain>
    </source>
</reference>
<organism evidence="3 4">
    <name type="scientific">Spiroplasma gladiatoris</name>
    <dbReference type="NCBI Taxonomy" id="2143"/>
    <lineage>
        <taxon>Bacteria</taxon>
        <taxon>Bacillati</taxon>
        <taxon>Mycoplasmatota</taxon>
        <taxon>Mollicutes</taxon>
        <taxon>Entomoplasmatales</taxon>
        <taxon>Spiroplasmataceae</taxon>
        <taxon>Spiroplasma</taxon>
    </lineage>
</organism>
<dbReference type="EMBL" id="CP038013">
    <property type="protein sequence ID" value="QBQ07228.1"/>
    <property type="molecule type" value="Genomic_DNA"/>
</dbReference>
<dbReference type="RefSeq" id="WP_134297030.1">
    <property type="nucleotide sequence ID" value="NZ_CP038013.1"/>
</dbReference>
<protein>
    <submittedName>
        <fullName evidence="3">Uncharacterized protein</fullName>
    </submittedName>
</protein>
<dbReference type="KEGG" id="sgq:SGLAD_v1c00270"/>
<evidence type="ECO:0000256" key="1">
    <source>
        <dbReference type="SAM" id="Coils"/>
    </source>
</evidence>
<accession>A0A4P7AHT1</accession>
<feature type="compositionally biased region" description="Polar residues" evidence="2">
    <location>
        <begin position="192"/>
        <end position="203"/>
    </location>
</feature>
<sequence length="762" mass="87783">MNYYVRLDNGYYHIVDGNINKVVASFASEVDAHKFLQSLFSALGEPCLTVYDSLIQGPVFGQNGFAFSNSSIQQPDFPLCQQPMLSSIPSFVGSQNFMNYDYQSQYLPNPPQDMMFSYHQPMEGYPQNENFNVSGMPINNDIYGQNSKLDHLNSFGQNQQLRQDSFDSSHLLKQQLNNGYAQNKMQDYNNRTQNNASQFSNNRVQPQQTTPNVQPINQPSSNQNNNEQFNVAQHGGKHANQNEQQSEIASNSSKDNPNLNQNNNLSNNQEEQSANKNKENQESSKSKYKGDKTYYVDEKDKVYHDRKIEFDDTTMAFDVNALEEEGAIVQVDDLEINNKDDDSLGEAAAYSKKRKMGKSKEKKEEDEALDNFEINSAAFVNDIDFEQNDLSDYKLKSEEINKLKRERNTQENIISDYDLDNMSSVLGSGRQKYDSWDKSVLEENKNFTESYEFNDTNENDDYTLTEDEIKKFEEKILGPSNDYKTDFNNYDNLNTESQNNQYWDEIANYDKRSAQNLDDIQKKSYGSESINDSIPKEVTISKKADDVIDLGPIEEDDEIFSTPRNDAQQKDYEDYSALRNDKKALKKAKKTSKKDLGLTNDSITYVVDGVEDNLDLQKSFKNLKNIEKISKKNKKAELKNQENIINTNIKTEFIEQEFISQTNEQVFSSNNFKEDTNSSTITQLYENNLMPTHSPVLSKKADDIIDLGPIEEDDEIFSTPRNDAQQEKEEKIEITKKDRKALKKAKKVEETYRKRYTKMLRD</sequence>
<dbReference type="Proteomes" id="UP000294309">
    <property type="component" value="Chromosome"/>
</dbReference>
<keyword evidence="4" id="KW-1185">Reference proteome</keyword>
<feature type="region of interest" description="Disordered" evidence="2">
    <location>
        <begin position="192"/>
        <end position="291"/>
    </location>
</feature>
<keyword evidence="1" id="KW-0175">Coiled coil</keyword>
<dbReference type="AlphaFoldDB" id="A0A4P7AHT1"/>
<evidence type="ECO:0000313" key="3">
    <source>
        <dbReference type="EMBL" id="QBQ07228.1"/>
    </source>
</evidence>
<feature type="compositionally biased region" description="Low complexity" evidence="2">
    <location>
        <begin position="204"/>
        <end position="233"/>
    </location>
</feature>
<evidence type="ECO:0000256" key="2">
    <source>
        <dbReference type="SAM" id="MobiDB-lite"/>
    </source>
</evidence>
<gene>
    <name evidence="3" type="ORF">SGLAD_v1c00270</name>
</gene>
<feature type="coiled-coil region" evidence="1">
    <location>
        <begin position="393"/>
        <end position="420"/>
    </location>
</feature>
<feature type="compositionally biased region" description="Low complexity" evidence="2">
    <location>
        <begin position="251"/>
        <end position="275"/>
    </location>
</feature>
<dbReference type="OrthoDB" id="390367at2"/>
<feature type="compositionally biased region" description="Basic and acidic residues" evidence="2">
    <location>
        <begin position="276"/>
        <end position="291"/>
    </location>
</feature>
<name>A0A4P7AHT1_9MOLU</name>